<name>A0A0C1NHP7_9CYAN</name>
<organism evidence="2">
    <name type="scientific">Tolypothrix bouteillei VB521301</name>
    <dbReference type="NCBI Taxonomy" id="1479485"/>
    <lineage>
        <taxon>Bacteria</taxon>
        <taxon>Bacillati</taxon>
        <taxon>Cyanobacteriota</taxon>
        <taxon>Cyanophyceae</taxon>
        <taxon>Nostocales</taxon>
        <taxon>Tolypothrichaceae</taxon>
        <taxon>Tolypothrix</taxon>
    </lineage>
</organism>
<evidence type="ECO:0000313" key="2">
    <source>
        <dbReference type="EMBL" id="KIE12386.1"/>
    </source>
</evidence>
<gene>
    <name evidence="2" type="ORF">DA73_0212690</name>
</gene>
<protein>
    <submittedName>
        <fullName evidence="2">Uncharacterized protein</fullName>
    </submittedName>
</protein>
<accession>A0A0C1NHP7</accession>
<comment type="caution">
    <text evidence="2">The sequence shown here is derived from an EMBL/GenBank/DDBJ whole genome shotgun (WGS) entry which is preliminary data.</text>
</comment>
<feature type="region of interest" description="Disordered" evidence="1">
    <location>
        <begin position="40"/>
        <end position="65"/>
    </location>
</feature>
<reference evidence="2" key="1">
    <citation type="journal article" date="2015" name="Genome Announc.">
        <title>Draft Genome Sequence of Tolypothrix boutellei Strain VB521301.</title>
        <authorList>
            <person name="Chandrababunaidu M.M."/>
            <person name="Singh D."/>
            <person name="Sen D."/>
            <person name="Bhan S."/>
            <person name="Das S."/>
            <person name="Gupta A."/>
            <person name="Adhikary S.P."/>
            <person name="Tripathy S."/>
        </authorList>
    </citation>
    <scope>NUCLEOTIDE SEQUENCE</scope>
    <source>
        <strain evidence="2">VB521301</strain>
    </source>
</reference>
<evidence type="ECO:0000256" key="1">
    <source>
        <dbReference type="SAM" id="MobiDB-lite"/>
    </source>
</evidence>
<feature type="compositionally biased region" description="Basic and acidic residues" evidence="1">
    <location>
        <begin position="40"/>
        <end position="53"/>
    </location>
</feature>
<dbReference type="EMBL" id="JHEG02000037">
    <property type="protein sequence ID" value="KIE12386.1"/>
    <property type="molecule type" value="Genomic_DNA"/>
</dbReference>
<sequence length="65" mass="6957">MSCYISSKENRFYVSGENSLGVAAVPTAEGGITAVKLEAREETSTAERRDKTGSRTYVGVPNTVN</sequence>
<dbReference type="AlphaFoldDB" id="A0A0C1NHP7"/>
<proteinExistence type="predicted"/>